<evidence type="ECO:0000256" key="2">
    <source>
        <dbReference type="ARBA" id="ARBA00008231"/>
    </source>
</evidence>
<evidence type="ECO:0000256" key="5">
    <source>
        <dbReference type="ARBA" id="ARBA00023186"/>
    </source>
</evidence>
<keyword evidence="7" id="KW-1185">Reference proteome</keyword>
<keyword evidence="5" id="KW-0143">Chaperone</keyword>
<dbReference type="GO" id="GO:0033615">
    <property type="term" value="P:mitochondrial proton-transporting ATP synthase complex assembly"/>
    <property type="evidence" value="ECO:0007669"/>
    <property type="project" value="TreeGrafter"/>
</dbReference>
<sequence>MAHVLKTLQMLYTGTTYNISKRFYAVRKRFYRKTGILFSDGKYEITLDQRKLKTPKGNLFVVNSEPLALAVAAEWDAQQDIIKQSNMHLNTLCNTAIDNPNNLTKYDMVNYILNYLDTDLILFQSHENDELYQLQVAEWDPIIQWFCDQFQADLQKSRSMDSPVISSETKAVVYRQLMSYNLECVHGYVYAIDTLKSVILAMACVERFLTPERAALLSRLEEEFQLQKWGRVEWAHDLNQQDQQARVSATILYIYFNSTSWLKNSKTTV</sequence>
<protein>
    <recommendedName>
        <fullName evidence="8">ATP synthase mitochondrial F1 complex assembly factor 2</fullName>
    </recommendedName>
</protein>
<dbReference type="GO" id="GO:0005739">
    <property type="term" value="C:mitochondrion"/>
    <property type="evidence" value="ECO:0007669"/>
    <property type="project" value="UniProtKB-SubCell"/>
</dbReference>
<dbReference type="InterPro" id="IPR023335">
    <property type="entry name" value="ATP12_ortho_dom_sf"/>
</dbReference>
<gene>
    <name evidence="6" type="ORF">RI129_004163</name>
</gene>
<comment type="caution">
    <text evidence="6">The sequence shown here is derived from an EMBL/GenBank/DDBJ whole genome shotgun (WGS) entry which is preliminary data.</text>
</comment>
<keyword evidence="4" id="KW-0496">Mitochondrion</keyword>
<dbReference type="SUPFAM" id="SSF160909">
    <property type="entry name" value="ATP12-like"/>
    <property type="match status" value="1"/>
</dbReference>
<dbReference type="PANTHER" id="PTHR21013">
    <property type="entry name" value="ATP SYNTHASE MITOCHONDRIAL F1 COMPLEX ASSEMBLY FACTOR 2/ATP12 PROTEIN, MITOCHONDRIAL PRECURSOR"/>
    <property type="match status" value="1"/>
</dbReference>
<evidence type="ECO:0000256" key="3">
    <source>
        <dbReference type="ARBA" id="ARBA00022946"/>
    </source>
</evidence>
<evidence type="ECO:0000313" key="7">
    <source>
        <dbReference type="Proteomes" id="UP001329430"/>
    </source>
</evidence>
<dbReference type="PANTHER" id="PTHR21013:SF10">
    <property type="entry name" value="ATP SYNTHASE MITOCHONDRIAL F1 COMPLEX ASSEMBLY FACTOR 2"/>
    <property type="match status" value="1"/>
</dbReference>
<dbReference type="InterPro" id="IPR042272">
    <property type="entry name" value="ATP12_ATP_synth-F1-assembly_N"/>
</dbReference>
<evidence type="ECO:0008006" key="8">
    <source>
        <dbReference type="Google" id="ProtNLM"/>
    </source>
</evidence>
<reference evidence="6 7" key="1">
    <citation type="journal article" date="2024" name="Insects">
        <title>An Improved Chromosome-Level Genome Assembly of the Firefly Pyrocoelia pectoralis.</title>
        <authorList>
            <person name="Fu X."/>
            <person name="Meyer-Rochow V.B."/>
            <person name="Ballantyne L."/>
            <person name="Zhu X."/>
        </authorList>
    </citation>
    <scope>NUCLEOTIDE SEQUENCE [LARGE SCALE GENOMIC DNA]</scope>
    <source>
        <strain evidence="6">XCY_ONT2</strain>
    </source>
</reference>
<dbReference type="EMBL" id="JAVRBK010000003">
    <property type="protein sequence ID" value="KAK5645699.1"/>
    <property type="molecule type" value="Genomic_DNA"/>
</dbReference>
<dbReference type="Gene3D" id="3.30.2180.10">
    <property type="entry name" value="ATP12-like"/>
    <property type="match status" value="1"/>
</dbReference>
<comment type="similarity">
    <text evidence="2">Belongs to the ATP12 family.</text>
</comment>
<evidence type="ECO:0000313" key="6">
    <source>
        <dbReference type="EMBL" id="KAK5645699.1"/>
    </source>
</evidence>
<dbReference type="Pfam" id="PF07542">
    <property type="entry name" value="ATP12"/>
    <property type="match status" value="1"/>
</dbReference>
<dbReference type="Gene3D" id="1.10.3580.10">
    <property type="entry name" value="ATP12 ATPase"/>
    <property type="match status" value="1"/>
</dbReference>
<proteinExistence type="inferred from homology"/>
<dbReference type="InterPro" id="IPR011419">
    <property type="entry name" value="ATP12_ATP_synth-F1-assembly"/>
</dbReference>
<keyword evidence="3" id="KW-0809">Transit peptide</keyword>
<dbReference type="Proteomes" id="UP001329430">
    <property type="component" value="Chromosome 3"/>
</dbReference>
<accession>A0AAN7VG75</accession>
<organism evidence="6 7">
    <name type="scientific">Pyrocoelia pectoralis</name>
    <dbReference type="NCBI Taxonomy" id="417401"/>
    <lineage>
        <taxon>Eukaryota</taxon>
        <taxon>Metazoa</taxon>
        <taxon>Ecdysozoa</taxon>
        <taxon>Arthropoda</taxon>
        <taxon>Hexapoda</taxon>
        <taxon>Insecta</taxon>
        <taxon>Pterygota</taxon>
        <taxon>Neoptera</taxon>
        <taxon>Endopterygota</taxon>
        <taxon>Coleoptera</taxon>
        <taxon>Polyphaga</taxon>
        <taxon>Elateriformia</taxon>
        <taxon>Elateroidea</taxon>
        <taxon>Lampyridae</taxon>
        <taxon>Lampyrinae</taxon>
        <taxon>Pyrocoelia</taxon>
    </lineage>
</organism>
<dbReference type="AlphaFoldDB" id="A0AAN7VG75"/>
<comment type="subcellular location">
    <subcellularLocation>
        <location evidence="1">Mitochondrion</location>
    </subcellularLocation>
</comment>
<name>A0AAN7VG75_9COLE</name>
<evidence type="ECO:0000256" key="4">
    <source>
        <dbReference type="ARBA" id="ARBA00023128"/>
    </source>
</evidence>
<evidence type="ECO:0000256" key="1">
    <source>
        <dbReference type="ARBA" id="ARBA00004173"/>
    </source>
</evidence>